<evidence type="ECO:0000313" key="2">
    <source>
        <dbReference type="EMBL" id="KWX81017.1"/>
    </source>
</evidence>
<keyword evidence="1" id="KW-0472">Membrane</keyword>
<keyword evidence="1" id="KW-1133">Transmembrane helix</keyword>
<keyword evidence="1" id="KW-0812">Transmembrane</keyword>
<dbReference type="Proteomes" id="UP000070475">
    <property type="component" value="Unassembled WGS sequence"/>
</dbReference>
<reference evidence="2 3" key="1">
    <citation type="submission" date="2015-08" db="EMBL/GenBank/DDBJ databases">
        <title>Genomes of Paenibacillus riograndensis.</title>
        <authorList>
            <person name="Sant'Anna F.H."/>
            <person name="Souza R."/>
            <person name="Ambrosini A."/>
            <person name="Bach E."/>
            <person name="Fernandes G."/>
            <person name="Balsanelli E."/>
            <person name="Baura V.A."/>
            <person name="Pedrosa F.O."/>
            <person name="Souza E.M."/>
            <person name="Passaglia L."/>
        </authorList>
    </citation>
    <scope>NUCLEOTIDE SEQUENCE [LARGE SCALE GENOMIC DNA]</scope>
    <source>
        <strain evidence="2 3">CAS34</strain>
    </source>
</reference>
<gene>
    <name evidence="2" type="ORF">AMQ84_01420</name>
</gene>
<sequence length="105" mass="12179">MFNPQFNEDNRRININNKLLIICAILFALLALYNPDKEDFAEYKLNRSGVHEGIKNGFITSFTNLISKPMLASTTERKNKLFYSIFTTADNTKYIGLFKVVFIEF</sequence>
<comment type="caution">
    <text evidence="2">The sequence shown here is derived from an EMBL/GenBank/DDBJ whole genome shotgun (WGS) entry which is preliminary data.</text>
</comment>
<name>A0A132UBC9_9BACL</name>
<evidence type="ECO:0000313" key="3">
    <source>
        <dbReference type="Proteomes" id="UP000070475"/>
    </source>
</evidence>
<feature type="transmembrane region" description="Helical" evidence="1">
    <location>
        <begin position="15"/>
        <end position="34"/>
    </location>
</feature>
<dbReference type="AlphaFoldDB" id="A0A132UBC9"/>
<accession>A0A132UBC9</accession>
<dbReference type="PATRIC" id="fig|483937.3.peg.6104"/>
<proteinExistence type="predicted"/>
<organism evidence="2 3">
    <name type="scientific">Paenibacillus riograndensis</name>
    <dbReference type="NCBI Taxonomy" id="483937"/>
    <lineage>
        <taxon>Bacteria</taxon>
        <taxon>Bacillati</taxon>
        <taxon>Bacillota</taxon>
        <taxon>Bacilli</taxon>
        <taxon>Bacillales</taxon>
        <taxon>Paenibacillaceae</taxon>
        <taxon>Paenibacillus</taxon>
        <taxon>Paenibacillus sonchi group</taxon>
    </lineage>
</organism>
<keyword evidence="3" id="KW-1185">Reference proteome</keyword>
<evidence type="ECO:0000256" key="1">
    <source>
        <dbReference type="SAM" id="Phobius"/>
    </source>
</evidence>
<dbReference type="OrthoDB" id="2617733at2"/>
<dbReference type="EMBL" id="LIRB01000082">
    <property type="protein sequence ID" value="KWX81017.1"/>
    <property type="molecule type" value="Genomic_DNA"/>
</dbReference>
<dbReference type="RefSeq" id="WP_060819113.1">
    <property type="nucleotide sequence ID" value="NZ_LIRB01000082.1"/>
</dbReference>
<protein>
    <submittedName>
        <fullName evidence="2">Uncharacterized protein</fullName>
    </submittedName>
</protein>